<keyword evidence="1" id="KW-0812">Transmembrane</keyword>
<evidence type="ECO:0000256" key="1">
    <source>
        <dbReference type="SAM" id="Phobius"/>
    </source>
</evidence>
<gene>
    <name evidence="2" type="ORF">S01H1_15904</name>
</gene>
<organism evidence="2">
    <name type="scientific">marine sediment metagenome</name>
    <dbReference type="NCBI Taxonomy" id="412755"/>
    <lineage>
        <taxon>unclassified sequences</taxon>
        <taxon>metagenomes</taxon>
        <taxon>ecological metagenomes</taxon>
    </lineage>
</organism>
<feature type="transmembrane region" description="Helical" evidence="1">
    <location>
        <begin position="123"/>
        <end position="145"/>
    </location>
</feature>
<name>X0SMW2_9ZZZZ</name>
<comment type="caution">
    <text evidence="2">The sequence shown here is derived from an EMBL/GenBank/DDBJ whole genome shotgun (WGS) entry which is preliminary data.</text>
</comment>
<keyword evidence="1" id="KW-0472">Membrane</keyword>
<proteinExistence type="predicted"/>
<keyword evidence="1" id="KW-1133">Transmembrane helix</keyword>
<sequence length="201" mass="22925">MVDVKDILRKHSARIEGQIKTSDIKKINYSREYIKFKQEMAPDLTRFEKWCRSLGSVIKLKVAEKDEAKIKKQLKIAHLDIEPWQALTLSIMTFFAVFILGLLASVAIAFIKGGGEGSLIAGAFANFPFLFFILITVLSLFLFYFVNGYPTRLANKWRLKASSQMVPAILYVVVYMRHTPNLEKAIAFASEHLQYPLALDF</sequence>
<feature type="non-terminal residue" evidence="2">
    <location>
        <position position="201"/>
    </location>
</feature>
<accession>X0SMW2</accession>
<feature type="transmembrane region" description="Helical" evidence="1">
    <location>
        <begin position="89"/>
        <end position="111"/>
    </location>
</feature>
<evidence type="ECO:0000313" key="2">
    <source>
        <dbReference type="EMBL" id="GAF77217.1"/>
    </source>
</evidence>
<dbReference type="EMBL" id="BARS01008330">
    <property type="protein sequence ID" value="GAF77217.1"/>
    <property type="molecule type" value="Genomic_DNA"/>
</dbReference>
<reference evidence="2" key="1">
    <citation type="journal article" date="2014" name="Front. Microbiol.">
        <title>High frequency of phylogenetically diverse reductive dehalogenase-homologous genes in deep subseafloor sedimentary metagenomes.</title>
        <authorList>
            <person name="Kawai M."/>
            <person name="Futagami T."/>
            <person name="Toyoda A."/>
            <person name="Takaki Y."/>
            <person name="Nishi S."/>
            <person name="Hori S."/>
            <person name="Arai W."/>
            <person name="Tsubouchi T."/>
            <person name="Morono Y."/>
            <person name="Uchiyama I."/>
            <person name="Ito T."/>
            <person name="Fujiyama A."/>
            <person name="Inagaki F."/>
            <person name="Takami H."/>
        </authorList>
    </citation>
    <scope>NUCLEOTIDE SEQUENCE</scope>
    <source>
        <strain evidence="2">Expedition CK06-06</strain>
    </source>
</reference>
<protein>
    <submittedName>
        <fullName evidence="2">Uncharacterized protein</fullName>
    </submittedName>
</protein>
<dbReference type="AlphaFoldDB" id="X0SMW2"/>